<keyword evidence="3" id="KW-1185">Reference proteome</keyword>
<proteinExistence type="predicted"/>
<reference evidence="2 3" key="1">
    <citation type="journal article" date="2019" name="Int. J. Syst. Evol. Microbiol.">
        <title>The Global Catalogue of Microorganisms (GCM) 10K type strain sequencing project: providing services to taxonomists for standard genome sequencing and annotation.</title>
        <authorList>
            <consortium name="The Broad Institute Genomics Platform"/>
            <consortium name="The Broad Institute Genome Sequencing Center for Infectious Disease"/>
            <person name="Wu L."/>
            <person name="Ma J."/>
        </authorList>
    </citation>
    <scope>NUCLEOTIDE SEQUENCE [LARGE SCALE GENOMIC DNA]</scope>
    <source>
        <strain evidence="2 3">NBRC 111368</strain>
    </source>
</reference>
<feature type="compositionally biased region" description="Basic and acidic residues" evidence="1">
    <location>
        <begin position="1"/>
        <end position="11"/>
    </location>
</feature>
<comment type="caution">
    <text evidence="2">The sequence shown here is derived from an EMBL/GenBank/DDBJ whole genome shotgun (WGS) entry which is preliminary data.</text>
</comment>
<protein>
    <recommendedName>
        <fullName evidence="4">ArsR family transcriptional regulator</fullName>
    </recommendedName>
</protein>
<feature type="compositionally biased region" description="Polar residues" evidence="1">
    <location>
        <begin position="12"/>
        <end position="22"/>
    </location>
</feature>
<dbReference type="EMBL" id="JBHSWU010000004">
    <property type="protein sequence ID" value="MFC6723094.1"/>
    <property type="molecule type" value="Genomic_DNA"/>
</dbReference>
<dbReference type="Gene3D" id="1.10.10.10">
    <property type="entry name" value="Winged helix-like DNA-binding domain superfamily/Winged helix DNA-binding domain"/>
    <property type="match status" value="1"/>
</dbReference>
<evidence type="ECO:0000256" key="1">
    <source>
        <dbReference type="SAM" id="MobiDB-lite"/>
    </source>
</evidence>
<accession>A0ABD5RV43</accession>
<dbReference type="Proteomes" id="UP001596328">
    <property type="component" value="Unassembled WGS sequence"/>
</dbReference>
<feature type="region of interest" description="Disordered" evidence="1">
    <location>
        <begin position="1"/>
        <end position="41"/>
    </location>
</feature>
<sequence length="164" mass="19010">MDSAEEQREESPTTNPESSGQKRSLGEIPEEAGIDSDRREDLRELLEPTKLKLIQQILATDWGSLSARELAARNPNLSESTIRDHLREMADRERPFVEKLEAEEREQNMPWTFYAATRYSVSLLKQSGFYEPISILYQAYEAAEKPEDVQAIEEFEHRPIPDWI</sequence>
<evidence type="ECO:0000313" key="3">
    <source>
        <dbReference type="Proteomes" id="UP001596328"/>
    </source>
</evidence>
<organism evidence="2 3">
    <name type="scientific">Halobium palmae</name>
    <dbReference type="NCBI Taxonomy" id="1776492"/>
    <lineage>
        <taxon>Archaea</taxon>
        <taxon>Methanobacteriati</taxon>
        <taxon>Methanobacteriota</taxon>
        <taxon>Stenosarchaea group</taxon>
        <taxon>Halobacteria</taxon>
        <taxon>Halobacteriales</taxon>
        <taxon>Haloferacaceae</taxon>
        <taxon>Halobium</taxon>
    </lineage>
</organism>
<gene>
    <name evidence="2" type="ORF">ACFQE1_01540</name>
</gene>
<name>A0ABD5RV43_9EURY</name>
<dbReference type="AlphaFoldDB" id="A0ABD5RV43"/>
<evidence type="ECO:0008006" key="4">
    <source>
        <dbReference type="Google" id="ProtNLM"/>
    </source>
</evidence>
<evidence type="ECO:0000313" key="2">
    <source>
        <dbReference type="EMBL" id="MFC6723094.1"/>
    </source>
</evidence>
<dbReference type="InterPro" id="IPR036388">
    <property type="entry name" value="WH-like_DNA-bd_sf"/>
</dbReference>